<dbReference type="KEGG" id="gau:GAU_3499"/>
<dbReference type="InterPro" id="IPR029058">
    <property type="entry name" value="AB_hydrolase_fold"/>
</dbReference>
<dbReference type="HOGENOM" id="CLU_008615_3_1_0"/>
<feature type="domain" description="Peptidase S9 prolyl oligopeptidase catalytic" evidence="2">
    <location>
        <begin position="459"/>
        <end position="671"/>
    </location>
</feature>
<dbReference type="SUPFAM" id="SSF53474">
    <property type="entry name" value="alpha/beta-Hydrolases"/>
    <property type="match status" value="1"/>
</dbReference>
<protein>
    <submittedName>
        <fullName evidence="3">Putative peptidase</fullName>
    </submittedName>
</protein>
<dbReference type="eggNOG" id="COG1506">
    <property type="taxonomic scope" value="Bacteria"/>
</dbReference>
<dbReference type="Proteomes" id="UP000002209">
    <property type="component" value="Chromosome"/>
</dbReference>
<organism evidence="3 4">
    <name type="scientific">Gemmatimonas aurantiaca (strain DSM 14586 / JCM 11422 / NBRC 100505 / T-27)</name>
    <dbReference type="NCBI Taxonomy" id="379066"/>
    <lineage>
        <taxon>Bacteria</taxon>
        <taxon>Pseudomonadati</taxon>
        <taxon>Gemmatimonadota</taxon>
        <taxon>Gemmatimonadia</taxon>
        <taxon>Gemmatimonadales</taxon>
        <taxon>Gemmatimonadaceae</taxon>
        <taxon>Gemmatimonas</taxon>
    </lineage>
</organism>
<accession>C1ADG4</accession>
<dbReference type="SUPFAM" id="SSF82171">
    <property type="entry name" value="DPP6 N-terminal domain-like"/>
    <property type="match status" value="1"/>
</dbReference>
<dbReference type="GO" id="GO:0004252">
    <property type="term" value="F:serine-type endopeptidase activity"/>
    <property type="evidence" value="ECO:0007669"/>
    <property type="project" value="TreeGrafter"/>
</dbReference>
<dbReference type="STRING" id="379066.GAU_3499"/>
<reference evidence="4" key="1">
    <citation type="submission" date="2006-03" db="EMBL/GenBank/DDBJ databases">
        <title>Complete genome sequence of Gemmatimonas aurantiaca T-27 that represents a novel phylum Gemmatimonadetes.</title>
        <authorList>
            <person name="Takasaki K."/>
            <person name="Ichikawa N."/>
            <person name="Miura H."/>
            <person name="Matsushita S."/>
            <person name="Watanabe Y."/>
            <person name="Oguchi A."/>
            <person name="Ankai A."/>
            <person name="Yashiro I."/>
            <person name="Takahashi M."/>
            <person name="Terui Y."/>
            <person name="Fukui S."/>
            <person name="Yokoyama H."/>
            <person name="Tanikawa S."/>
            <person name="Hanada S."/>
            <person name="Kamagata Y."/>
            <person name="Fujita N."/>
        </authorList>
    </citation>
    <scope>NUCLEOTIDE SEQUENCE [LARGE SCALE GENOMIC DNA]</scope>
    <source>
        <strain evidence="4">T-27 / DSM 14586 / JCM 11422 / NBRC 100505</strain>
    </source>
</reference>
<dbReference type="Gene3D" id="2.120.10.30">
    <property type="entry name" value="TolB, C-terminal domain"/>
    <property type="match status" value="1"/>
</dbReference>
<keyword evidence="1" id="KW-0378">Hydrolase</keyword>
<dbReference type="PANTHER" id="PTHR42776:SF27">
    <property type="entry name" value="DIPEPTIDYL PEPTIDASE FAMILY MEMBER 6"/>
    <property type="match status" value="1"/>
</dbReference>
<dbReference type="InterPro" id="IPR001375">
    <property type="entry name" value="Peptidase_S9_cat"/>
</dbReference>
<sequence length="704" mass="75821">MVLPLARPWHASWIIVPLLAALSVRGATAWAQPRDPVPLLPLEQLMARPRVTTVQINPTGQTLAVLEKVGSHPAVVLYAVGQGATNTWAPTRLGVAFQDTVRSVSNVRWSGDGRWLLILHDRGGDEGYHLLRVDPRAVTGERQSGATATDLTPFPGAEVELLATPAGGGAIIASNHRDPRVSDVYVLDLDRGALRRLATNPGDVTVWAITPEGSVAGASAVRPDGMLEVRTPGPAPDAPWQTVYRAPPSERFTLLGAERGGRVLVARSNVGRATEAFAFMDASSGRVRRWRVSSCRGFDAGTLVTTAAGEVLGESCATSHRTFVPATARGQKQLQAALRRLEGTGTGADVLRALELESMTANGERLVFYSHAATDPGRFLLYDTQRGVADTAFAMRPDIDRAQLAPTTFHWFRARDGLRLSLLLTRSRVRVPGSANARQPAVVAVHGGPWSRDEVGYAGETQLLANRGYTVIQVNFRGSTGLGRATVDGAVGEFGQRMSDDLLDAIAWSVRNANVDPARVCILGGSYGGFAALVGMTRDAAHYRCGIDYAGPFDLETLIRAFPPSWQPFLPRSWYRFVGNPDQPAALERMRRVSPLAQLEKARGPLLVVHGDNDPRVRTDQALRVVRSWRARSLPVSLLLAGNEGHSFNEESTSLAVNRAVERFLGDWLGGRVQSTVAPDITRTLEALRAAGERAAAPAPPGAR</sequence>
<dbReference type="Pfam" id="PF00326">
    <property type="entry name" value="Peptidase_S9"/>
    <property type="match status" value="1"/>
</dbReference>
<dbReference type="InterPro" id="IPR011042">
    <property type="entry name" value="6-blade_b-propeller_TolB-like"/>
</dbReference>
<evidence type="ECO:0000259" key="2">
    <source>
        <dbReference type="Pfam" id="PF00326"/>
    </source>
</evidence>
<gene>
    <name evidence="3" type="ordered locus">GAU_3499</name>
</gene>
<evidence type="ECO:0000313" key="3">
    <source>
        <dbReference type="EMBL" id="BAH40541.1"/>
    </source>
</evidence>
<evidence type="ECO:0000256" key="1">
    <source>
        <dbReference type="ARBA" id="ARBA00022801"/>
    </source>
</evidence>
<dbReference type="PANTHER" id="PTHR42776">
    <property type="entry name" value="SERINE PEPTIDASE S9 FAMILY MEMBER"/>
    <property type="match status" value="1"/>
</dbReference>
<dbReference type="EMBL" id="AP009153">
    <property type="protein sequence ID" value="BAH40541.1"/>
    <property type="molecule type" value="Genomic_DNA"/>
</dbReference>
<proteinExistence type="predicted"/>
<keyword evidence="4" id="KW-1185">Reference proteome</keyword>
<dbReference type="GO" id="GO:0006508">
    <property type="term" value="P:proteolysis"/>
    <property type="evidence" value="ECO:0007669"/>
    <property type="project" value="InterPro"/>
</dbReference>
<dbReference type="Gene3D" id="3.40.50.1820">
    <property type="entry name" value="alpha/beta hydrolase"/>
    <property type="match status" value="1"/>
</dbReference>
<name>C1ADG4_GEMAT</name>
<evidence type="ECO:0000313" key="4">
    <source>
        <dbReference type="Proteomes" id="UP000002209"/>
    </source>
</evidence>
<dbReference type="AlphaFoldDB" id="C1ADG4"/>